<keyword evidence="1" id="KW-0812">Transmembrane</keyword>
<dbReference type="InterPro" id="IPR006722">
    <property type="entry name" value="Sedlin"/>
</dbReference>
<dbReference type="PANTHER" id="PTHR12403">
    <property type="entry name" value="TRAFFICKING PROTEIN PARTICLE COMPLEX SUBUNIT 2"/>
    <property type="match status" value="1"/>
</dbReference>
<dbReference type="CDD" id="cd14825">
    <property type="entry name" value="TRAPPC2_sedlin"/>
    <property type="match status" value="1"/>
</dbReference>
<evidence type="ECO:0008006" key="4">
    <source>
        <dbReference type="Google" id="ProtNLM"/>
    </source>
</evidence>
<feature type="transmembrane region" description="Helical" evidence="1">
    <location>
        <begin position="74"/>
        <end position="94"/>
    </location>
</feature>
<dbReference type="FunCoup" id="I2H9V6">
    <property type="interactions" value="361"/>
</dbReference>
<accession>I2H9V6</accession>
<dbReference type="GO" id="GO:0005737">
    <property type="term" value="C:cytoplasm"/>
    <property type="evidence" value="ECO:0007669"/>
    <property type="project" value="GOC"/>
</dbReference>
<protein>
    <recommendedName>
        <fullName evidence="4">Trafficking protein particle complex subunit</fullName>
    </recommendedName>
</protein>
<dbReference type="EMBL" id="HE806325">
    <property type="protein sequence ID" value="CCH63158.1"/>
    <property type="molecule type" value="Genomic_DNA"/>
</dbReference>
<organism evidence="2 3">
    <name type="scientific">Henningerozyma blattae (strain ATCC 34711 / CBS 6284 / DSM 70876 / NBRC 10599 / NRRL Y-10934 / UCD 77-7)</name>
    <name type="common">Yeast</name>
    <name type="synonym">Tetrapisispora blattae</name>
    <dbReference type="NCBI Taxonomy" id="1071380"/>
    <lineage>
        <taxon>Eukaryota</taxon>
        <taxon>Fungi</taxon>
        <taxon>Dikarya</taxon>
        <taxon>Ascomycota</taxon>
        <taxon>Saccharomycotina</taxon>
        <taxon>Saccharomycetes</taxon>
        <taxon>Saccharomycetales</taxon>
        <taxon>Saccharomycetaceae</taxon>
        <taxon>Henningerozyma</taxon>
    </lineage>
</organism>
<dbReference type="GeneID" id="14498340"/>
<dbReference type="SUPFAM" id="SSF64356">
    <property type="entry name" value="SNARE-like"/>
    <property type="match status" value="1"/>
</dbReference>
<dbReference type="Proteomes" id="UP000002866">
    <property type="component" value="Chromosome 10"/>
</dbReference>
<proteinExistence type="predicted"/>
<evidence type="ECO:0000256" key="1">
    <source>
        <dbReference type="SAM" id="Phobius"/>
    </source>
</evidence>
<keyword evidence="1" id="KW-1133">Transmembrane helix</keyword>
<dbReference type="HOGENOM" id="CLU_085828_0_0_1"/>
<dbReference type="Gene3D" id="3.30.450.70">
    <property type="match status" value="1"/>
</dbReference>
<evidence type="ECO:0000313" key="3">
    <source>
        <dbReference type="Proteomes" id="UP000002866"/>
    </source>
</evidence>
<dbReference type="AlphaFoldDB" id="I2H9V6"/>
<sequence>MNYFVIVGPKDKFIYETYLGNSKDTVGGSGFPPHIRDLLPFILHSSLDLVYANKWGKDSEGLDNSRCYLGLLDFFFGLPITAYVTYSGIMFLMLHFNNQILRKLDTGIIDPTSNSKTAKQLAAIAPRVKNGYVEVFYREVHELYIKTLMNPFYHMGDPITSPLFSRKVHRLSKRYLH</sequence>
<dbReference type="RefSeq" id="XP_004182677.1">
    <property type="nucleotide sequence ID" value="XM_004182629.1"/>
</dbReference>
<dbReference type="InterPro" id="IPR011012">
    <property type="entry name" value="Longin-like_dom_sf"/>
</dbReference>
<reference evidence="2 3" key="1">
    <citation type="journal article" date="2011" name="Proc. Natl. Acad. Sci. U.S.A.">
        <title>Evolutionary erosion of yeast sex chromosomes by mating-type switching accidents.</title>
        <authorList>
            <person name="Gordon J.L."/>
            <person name="Armisen D."/>
            <person name="Proux-Wera E."/>
            <person name="Oheigeartaigh S.S."/>
            <person name="Byrne K.P."/>
            <person name="Wolfe K.H."/>
        </authorList>
    </citation>
    <scope>NUCLEOTIDE SEQUENCE [LARGE SCALE GENOMIC DNA]</scope>
    <source>
        <strain evidence="3">ATCC 34711 / CBS 6284 / DSM 70876 / NBRC 10599 / NRRL Y-10934 / UCD 77-7</strain>
    </source>
</reference>
<dbReference type="STRING" id="1071380.I2H9V6"/>
<dbReference type="GO" id="GO:0006888">
    <property type="term" value="P:endoplasmic reticulum to Golgi vesicle-mediated transport"/>
    <property type="evidence" value="ECO:0007669"/>
    <property type="project" value="InterPro"/>
</dbReference>
<dbReference type="Pfam" id="PF04628">
    <property type="entry name" value="Sedlin_N"/>
    <property type="match status" value="1"/>
</dbReference>
<evidence type="ECO:0000313" key="2">
    <source>
        <dbReference type="EMBL" id="CCH63158.1"/>
    </source>
</evidence>
<dbReference type="eggNOG" id="KOG3487">
    <property type="taxonomic scope" value="Eukaryota"/>
</dbReference>
<dbReference type="OrthoDB" id="10252102at2759"/>
<dbReference type="InParanoid" id="I2H9V6"/>
<dbReference type="KEGG" id="tbl:TBLA_0J01630"/>
<keyword evidence="3" id="KW-1185">Reference proteome</keyword>
<dbReference type="OMA" id="QFIVHAT"/>
<keyword evidence="1" id="KW-0472">Membrane</keyword>
<name>I2H9V6_HENB6</name>
<gene>
    <name evidence="2" type="primary">TBLA0J01630</name>
    <name evidence="2" type="ORF">TBLA_0J01630</name>
</gene>